<evidence type="ECO:0000256" key="3">
    <source>
        <dbReference type="ARBA" id="ARBA00022723"/>
    </source>
</evidence>
<keyword evidence="5" id="KW-0378">Hydrolase</keyword>
<keyword evidence="6 10" id="KW-0347">Helicase</keyword>
<dbReference type="GO" id="GO:0046872">
    <property type="term" value="F:metal ion binding"/>
    <property type="evidence" value="ECO:0007669"/>
    <property type="project" value="UniProtKB-KW"/>
</dbReference>
<dbReference type="GeneID" id="8383730"/>
<dbReference type="RefSeq" id="WP_015789201.1">
    <property type="nucleotide sequence ID" value="NC_013158.1"/>
</dbReference>
<dbReference type="GO" id="GO:0005524">
    <property type="term" value="F:ATP binding"/>
    <property type="evidence" value="ECO:0007669"/>
    <property type="project" value="UniProtKB-KW"/>
</dbReference>
<dbReference type="Pfam" id="PF04851">
    <property type="entry name" value="ResIII"/>
    <property type="match status" value="1"/>
</dbReference>
<accession>C7NNV2</accession>
<dbReference type="Proteomes" id="UP000002071">
    <property type="component" value="Chromosome"/>
</dbReference>
<dbReference type="STRING" id="519442.Huta_1451"/>
<dbReference type="KEGG" id="hut:Huta_1451"/>
<name>C7NNV2_HALUD</name>
<keyword evidence="4" id="KW-0547">Nucleotide-binding</keyword>
<comment type="similarity">
    <text evidence="2">In the central section; belongs to the CRISPR-associated helicase Cas3 family.</text>
</comment>
<organism evidence="10 11">
    <name type="scientific">Halorhabdus utahensis (strain DSM 12940 / JCM 11049 / AX-2)</name>
    <dbReference type="NCBI Taxonomy" id="519442"/>
    <lineage>
        <taxon>Archaea</taxon>
        <taxon>Methanobacteriati</taxon>
        <taxon>Methanobacteriota</taxon>
        <taxon>Stenosarchaea group</taxon>
        <taxon>Halobacteria</taxon>
        <taxon>Halobacteriales</taxon>
        <taxon>Haloarculaceae</taxon>
        <taxon>Halorhabdus</taxon>
    </lineage>
</organism>
<evidence type="ECO:0000256" key="6">
    <source>
        <dbReference type="ARBA" id="ARBA00022806"/>
    </source>
</evidence>
<dbReference type="eggNOG" id="arCOG01445">
    <property type="taxonomic scope" value="Archaea"/>
</dbReference>
<keyword evidence="7" id="KW-0067">ATP-binding</keyword>
<keyword evidence="11" id="KW-1185">Reference proteome</keyword>
<evidence type="ECO:0000259" key="9">
    <source>
        <dbReference type="PROSITE" id="PS51643"/>
    </source>
</evidence>
<dbReference type="SUPFAM" id="SSF52540">
    <property type="entry name" value="P-loop containing nucleoside triphosphate hydrolases"/>
    <property type="match status" value="1"/>
</dbReference>
<dbReference type="CDD" id="cd09641">
    <property type="entry name" value="Cas3''_I"/>
    <property type="match status" value="1"/>
</dbReference>
<evidence type="ECO:0000313" key="10">
    <source>
        <dbReference type="EMBL" id="ACV11627.1"/>
    </source>
</evidence>
<dbReference type="InterPro" id="IPR054712">
    <property type="entry name" value="Cas3-like_dom"/>
</dbReference>
<evidence type="ECO:0000256" key="2">
    <source>
        <dbReference type="ARBA" id="ARBA00009046"/>
    </source>
</evidence>
<dbReference type="GO" id="GO:0003677">
    <property type="term" value="F:DNA binding"/>
    <property type="evidence" value="ECO:0007669"/>
    <property type="project" value="InterPro"/>
</dbReference>
<evidence type="ECO:0000256" key="4">
    <source>
        <dbReference type="ARBA" id="ARBA00022741"/>
    </source>
</evidence>
<feature type="domain" description="HD Cas3-type" evidence="9">
    <location>
        <begin position="11"/>
        <end position="233"/>
    </location>
</feature>
<dbReference type="OrthoDB" id="43851at2157"/>
<evidence type="ECO:0000256" key="1">
    <source>
        <dbReference type="ARBA" id="ARBA00006847"/>
    </source>
</evidence>
<dbReference type="EMBL" id="CP001687">
    <property type="protein sequence ID" value="ACV11627.1"/>
    <property type="molecule type" value="Genomic_DNA"/>
</dbReference>
<dbReference type="InterPro" id="IPR006935">
    <property type="entry name" value="Helicase/UvrB_N"/>
</dbReference>
<dbReference type="GO" id="GO:0051607">
    <property type="term" value="P:defense response to virus"/>
    <property type="evidence" value="ECO:0007669"/>
    <property type="project" value="UniProtKB-KW"/>
</dbReference>
<evidence type="ECO:0000256" key="5">
    <source>
        <dbReference type="ARBA" id="ARBA00022801"/>
    </source>
</evidence>
<proteinExistence type="inferred from homology"/>
<reference evidence="10 11" key="1">
    <citation type="journal article" date="2009" name="Stand. Genomic Sci.">
        <title>Complete genome sequence of Halorhabdus utahensis type strain (AX-2).</title>
        <authorList>
            <person name="Anderson I."/>
            <person name="Tindall B.J."/>
            <person name="Pomrenke H."/>
            <person name="Goker M."/>
            <person name="Lapidus A."/>
            <person name="Nolan M."/>
            <person name="Copeland A."/>
            <person name="Glavina Del Rio T."/>
            <person name="Chen F."/>
            <person name="Tice H."/>
            <person name="Cheng J.F."/>
            <person name="Lucas S."/>
            <person name="Chertkov O."/>
            <person name="Bruce D."/>
            <person name="Brettin T."/>
            <person name="Detter J.C."/>
            <person name="Han C."/>
            <person name="Goodwin L."/>
            <person name="Land M."/>
            <person name="Hauser L."/>
            <person name="Chang Y.J."/>
            <person name="Jeffries C.D."/>
            <person name="Pitluck S."/>
            <person name="Pati A."/>
            <person name="Mavromatis K."/>
            <person name="Ivanova N."/>
            <person name="Ovchinnikova G."/>
            <person name="Chen A."/>
            <person name="Palaniappan K."/>
            <person name="Chain P."/>
            <person name="Rohde M."/>
            <person name="Bristow J."/>
            <person name="Eisen J.A."/>
            <person name="Markowitz V."/>
            <person name="Hugenholtz P."/>
            <person name="Kyrpides N.C."/>
            <person name="Klenk H.P."/>
        </authorList>
    </citation>
    <scope>NUCLEOTIDE SEQUENCE [LARGE SCALE GENOMIC DNA]</scope>
    <source>
        <strain evidence="11">DSM 12940 / JCM 11049 / AX-2</strain>
    </source>
</reference>
<evidence type="ECO:0000256" key="8">
    <source>
        <dbReference type="ARBA" id="ARBA00023118"/>
    </source>
</evidence>
<dbReference type="InterPro" id="IPR038257">
    <property type="entry name" value="CRISPR-assoc_Cas3_HD_sf"/>
</dbReference>
<comment type="similarity">
    <text evidence="1">In the N-terminal section; belongs to the CRISPR-associated nuclease Cas3-HD family.</text>
</comment>
<dbReference type="CDD" id="cd17930">
    <property type="entry name" value="DEXHc_cas3"/>
    <property type="match status" value="1"/>
</dbReference>
<gene>
    <name evidence="10" type="ordered locus">Huta_1451</name>
</gene>
<dbReference type="PROSITE" id="PS51643">
    <property type="entry name" value="HD_CAS3"/>
    <property type="match status" value="1"/>
</dbReference>
<sequence>MAERYSHPPEGGREGVALEVHLADVADRVAHVVPDDATTPTDGSLRSVVETLAWVHDFGKATTYFQEYLLEDSEADPPMLRHHAPIGSFAAYHALDTQGFDTETCLAGFVAVAKHHGRLPNVAEYVVDRTHRRDGDSRQNSVEKRQTVVLKQIGDIHDTVPDLAETVFENATGGSGGWESFVRSYQSGSLLSEIEETVGTQTAGRGVDPDALSSSCYGLVLQCWSALVLADKTSAAGAANESETYAPSQPGFETISDYIEDLEAGVDADKAGTKTERLNYHRSDARKNVLDNVASFAESGGGVATLTLPTGMGKTLTGLSAAFALRDALGGNRVVYGLPFTSIIDQVVDEIQEIYETDTAGRLLTAHHHLSETTIRDTDDQSADDADRNDDVAGMLGESWRAGVTVTTFVQLFESLAGPQNRQSMKLPALRDAVVVLDEPQSLPLDWWKLVPRLVDVLTEQYNATVIAMTATQPRLFEDEFELVDDPDRYFEVVRRVSYELDDSTERYIESQSEPKSYAAAANELRAAVESGQTTLAVCNTIDSARELTEQVGDGSFVDVGRLYDDELQEAGSADDVDPVELAKRVAATDDNALLHLSTRLRPADRLTLIETAKALTERGHPTLAISTQLVEAGVDISFDRVFRDLAPIDSIVQAAGRCNRSFEREQGVVTVWWLDVPDEQSKTPAEAVYNRGTTLLPTVADTLRQIRDESGSLSETDVARRGVEWYFERLREDKDVGKQTYADWVDDAKAKELGTISLIDEQLSAEIVVTRTPAERERAEAIRNAQRNFEFETLGQLVDETKPLRISVPYYSEDSETADAITDLPPLVEDEGIYELDVQQNPSHFDRTTGFVVPEASVDHQFL</sequence>
<dbReference type="GO" id="GO:0016787">
    <property type="term" value="F:hydrolase activity"/>
    <property type="evidence" value="ECO:0007669"/>
    <property type="project" value="UniProtKB-KW"/>
</dbReference>
<dbReference type="Gene3D" id="1.10.3210.30">
    <property type="match status" value="1"/>
</dbReference>
<dbReference type="Gene3D" id="3.40.50.300">
    <property type="entry name" value="P-loop containing nucleotide triphosphate hydrolases"/>
    <property type="match status" value="2"/>
</dbReference>
<dbReference type="Pfam" id="PF18019">
    <property type="entry name" value="Cas3_HD"/>
    <property type="match status" value="1"/>
</dbReference>
<evidence type="ECO:0000256" key="7">
    <source>
        <dbReference type="ARBA" id="ARBA00022840"/>
    </source>
</evidence>
<dbReference type="InterPro" id="IPR027417">
    <property type="entry name" value="P-loop_NTPase"/>
</dbReference>
<dbReference type="GO" id="GO:0004386">
    <property type="term" value="F:helicase activity"/>
    <property type="evidence" value="ECO:0007669"/>
    <property type="project" value="UniProtKB-KW"/>
</dbReference>
<dbReference type="AlphaFoldDB" id="C7NNV2"/>
<keyword evidence="3" id="KW-0479">Metal-binding</keyword>
<dbReference type="InterPro" id="IPR006483">
    <property type="entry name" value="CRISPR-assoc_Cas3_HD"/>
</dbReference>
<dbReference type="HOGENOM" id="CLU_010123_1_1_2"/>
<keyword evidence="8" id="KW-0051">Antiviral defense</keyword>
<dbReference type="NCBIfam" id="TIGR01596">
    <property type="entry name" value="cas3_HD"/>
    <property type="match status" value="1"/>
</dbReference>
<protein>
    <submittedName>
        <fullName evidence="10">Putative helicase</fullName>
    </submittedName>
</protein>
<dbReference type="Pfam" id="PF22590">
    <property type="entry name" value="Cas3-like_C_2"/>
    <property type="match status" value="1"/>
</dbReference>
<evidence type="ECO:0000313" key="11">
    <source>
        <dbReference type="Proteomes" id="UP000002071"/>
    </source>
</evidence>